<comment type="similarity">
    <text evidence="2">Belongs to the CorA metal ion transporter (MIT) (TC 1.A.35) family.</text>
</comment>
<dbReference type="Proteomes" id="UP000617951">
    <property type="component" value="Unassembled WGS sequence"/>
</dbReference>
<comment type="function">
    <text evidence="11">Mediates influx of magnesium ions. Alternates between open and closed states. Activated by low cytoplasmic Mg(2+) levels. Inactive when cytoplasmic Mg(2+) levels are high.</text>
</comment>
<dbReference type="InterPro" id="IPR002523">
    <property type="entry name" value="MgTranspt_CorA/ZnTranspt_ZntB"/>
</dbReference>
<reference evidence="13" key="1">
    <citation type="submission" date="2020-08" db="EMBL/GenBank/DDBJ databases">
        <title>Genome public.</title>
        <authorList>
            <person name="Liu C."/>
            <person name="Sun Q."/>
        </authorList>
    </citation>
    <scope>NUCLEOTIDE SEQUENCE</scope>
    <source>
        <strain evidence="13">NSJ-63</strain>
    </source>
</reference>
<gene>
    <name evidence="13" type="ORF">H8693_02600</name>
</gene>
<keyword evidence="6" id="KW-0460">Magnesium</keyword>
<dbReference type="PANTHER" id="PTHR46494">
    <property type="entry name" value="CORA FAMILY METAL ION TRANSPORTER (EUROFUNG)"/>
    <property type="match status" value="1"/>
</dbReference>
<keyword evidence="7 12" id="KW-1133">Transmembrane helix</keyword>
<feature type="transmembrane region" description="Helical" evidence="12">
    <location>
        <begin position="276"/>
        <end position="296"/>
    </location>
</feature>
<evidence type="ECO:0000256" key="3">
    <source>
        <dbReference type="ARBA" id="ARBA00022448"/>
    </source>
</evidence>
<dbReference type="InterPro" id="IPR045861">
    <property type="entry name" value="CorA_cytoplasmic_dom"/>
</dbReference>
<evidence type="ECO:0000256" key="10">
    <source>
        <dbReference type="ARBA" id="ARBA00034269"/>
    </source>
</evidence>
<dbReference type="SUPFAM" id="SSF143865">
    <property type="entry name" value="CorA soluble domain-like"/>
    <property type="match status" value="1"/>
</dbReference>
<evidence type="ECO:0000256" key="6">
    <source>
        <dbReference type="ARBA" id="ARBA00022842"/>
    </source>
</evidence>
<accession>A0A926DGQ8</accession>
<dbReference type="RefSeq" id="WP_249279667.1">
    <property type="nucleotide sequence ID" value="NZ_JACRSS010000001.1"/>
</dbReference>
<evidence type="ECO:0000256" key="5">
    <source>
        <dbReference type="ARBA" id="ARBA00022692"/>
    </source>
</evidence>
<keyword evidence="4" id="KW-1003">Cell membrane</keyword>
<dbReference type="GO" id="GO:0050897">
    <property type="term" value="F:cobalt ion binding"/>
    <property type="evidence" value="ECO:0007669"/>
    <property type="project" value="TreeGrafter"/>
</dbReference>
<dbReference type="InterPro" id="IPR045863">
    <property type="entry name" value="CorA_TM1_TM2"/>
</dbReference>
<dbReference type="GO" id="GO:0015087">
    <property type="term" value="F:cobalt ion transmembrane transporter activity"/>
    <property type="evidence" value="ECO:0007669"/>
    <property type="project" value="TreeGrafter"/>
</dbReference>
<comment type="subcellular location">
    <subcellularLocation>
        <location evidence="1">Cell membrane</location>
        <topology evidence="1">Multi-pass membrane protein</topology>
    </subcellularLocation>
</comment>
<feature type="transmembrane region" description="Helical" evidence="12">
    <location>
        <begin position="245"/>
        <end position="264"/>
    </location>
</feature>
<evidence type="ECO:0000313" key="13">
    <source>
        <dbReference type="EMBL" id="MBC8537823.1"/>
    </source>
</evidence>
<dbReference type="SUPFAM" id="SSF144083">
    <property type="entry name" value="Magnesium transport protein CorA, transmembrane region"/>
    <property type="match status" value="1"/>
</dbReference>
<dbReference type="GO" id="GO:0015095">
    <property type="term" value="F:magnesium ion transmembrane transporter activity"/>
    <property type="evidence" value="ECO:0007669"/>
    <property type="project" value="TreeGrafter"/>
</dbReference>
<dbReference type="Pfam" id="PF01544">
    <property type="entry name" value="CorA"/>
    <property type="match status" value="1"/>
</dbReference>
<dbReference type="GO" id="GO:0000287">
    <property type="term" value="F:magnesium ion binding"/>
    <property type="evidence" value="ECO:0007669"/>
    <property type="project" value="TreeGrafter"/>
</dbReference>
<dbReference type="FunFam" id="1.20.58.340:FF:000004">
    <property type="entry name" value="Magnesium transport protein CorA"/>
    <property type="match status" value="1"/>
</dbReference>
<dbReference type="CDD" id="cd12826">
    <property type="entry name" value="EcCorA_ZntB-like_u1"/>
    <property type="match status" value="1"/>
</dbReference>
<dbReference type="Gene3D" id="1.20.58.340">
    <property type="entry name" value="Magnesium transport protein CorA, transmembrane region"/>
    <property type="match status" value="2"/>
</dbReference>
<evidence type="ECO:0000256" key="4">
    <source>
        <dbReference type="ARBA" id="ARBA00022475"/>
    </source>
</evidence>
<evidence type="ECO:0000313" key="14">
    <source>
        <dbReference type="Proteomes" id="UP000617951"/>
    </source>
</evidence>
<dbReference type="AlphaFoldDB" id="A0A926DGQ8"/>
<dbReference type="EMBL" id="JACRSS010000001">
    <property type="protein sequence ID" value="MBC8537823.1"/>
    <property type="molecule type" value="Genomic_DNA"/>
</dbReference>
<evidence type="ECO:0000256" key="9">
    <source>
        <dbReference type="ARBA" id="ARBA00023136"/>
    </source>
</evidence>
<dbReference type="GO" id="GO:0005886">
    <property type="term" value="C:plasma membrane"/>
    <property type="evidence" value="ECO:0007669"/>
    <property type="project" value="UniProtKB-SubCell"/>
</dbReference>
<evidence type="ECO:0000256" key="11">
    <source>
        <dbReference type="ARBA" id="ARBA00045497"/>
    </source>
</evidence>
<keyword evidence="9 12" id="KW-0472">Membrane</keyword>
<protein>
    <submittedName>
        <fullName evidence="13">Magnesium transporter</fullName>
    </submittedName>
</protein>
<comment type="catalytic activity">
    <reaction evidence="10">
        <text>Mg(2+)(in) = Mg(2+)(out)</text>
        <dbReference type="Rhea" id="RHEA:29827"/>
        <dbReference type="ChEBI" id="CHEBI:18420"/>
    </reaction>
</comment>
<keyword evidence="5 12" id="KW-0812">Transmembrane</keyword>
<evidence type="ECO:0000256" key="7">
    <source>
        <dbReference type="ARBA" id="ARBA00022989"/>
    </source>
</evidence>
<sequence>MYYTLLNNKFVPCGTEPQGSPYVSLSSVSAPLAPELEKYLSFPDFQIVLKNPALRFESRENLDMLCLQMLDIRDSLLKKERVYIFLTPEALFFYADTSFPLEEELLALDAPSYPAALGELLFSLFSFLTHGHLDFLFGLESGIAQLEDEILSSKLQKNYTKKIIAIRKRLLAIKHYYELLLDILSSLEDNENALLSLSARKKIRMAREKVSRLLNKTSNLRDYATEVREAYQAEVDLNMNQIMKILTIVTTIFMPLTLIAGWYGMNFAMPEYSHPFGYPIVIGVSLLVLILSFLFFKRRKWF</sequence>
<evidence type="ECO:0000256" key="2">
    <source>
        <dbReference type="ARBA" id="ARBA00009765"/>
    </source>
</evidence>
<dbReference type="PANTHER" id="PTHR46494:SF1">
    <property type="entry name" value="CORA FAMILY METAL ION TRANSPORTER (EUROFUNG)"/>
    <property type="match status" value="1"/>
</dbReference>
<evidence type="ECO:0000256" key="1">
    <source>
        <dbReference type="ARBA" id="ARBA00004651"/>
    </source>
</evidence>
<organism evidence="13 14">
    <name type="scientific">Guopingia tenuis</name>
    <dbReference type="NCBI Taxonomy" id="2763656"/>
    <lineage>
        <taxon>Bacteria</taxon>
        <taxon>Bacillati</taxon>
        <taxon>Bacillota</taxon>
        <taxon>Clostridia</taxon>
        <taxon>Christensenellales</taxon>
        <taxon>Christensenellaceae</taxon>
        <taxon>Guopingia</taxon>
    </lineage>
</organism>
<evidence type="ECO:0000256" key="12">
    <source>
        <dbReference type="SAM" id="Phobius"/>
    </source>
</evidence>
<name>A0A926DGQ8_9FIRM</name>
<proteinExistence type="inferred from homology"/>
<comment type="caution">
    <text evidence="13">The sequence shown here is derived from an EMBL/GenBank/DDBJ whole genome shotgun (WGS) entry which is preliminary data.</text>
</comment>
<keyword evidence="3" id="KW-0813">Transport</keyword>
<evidence type="ECO:0000256" key="8">
    <source>
        <dbReference type="ARBA" id="ARBA00023065"/>
    </source>
</evidence>
<keyword evidence="8" id="KW-0406">Ion transport</keyword>
<keyword evidence="14" id="KW-1185">Reference proteome</keyword>